<evidence type="ECO:0000313" key="1">
    <source>
        <dbReference type="EnsemblMetazoa" id="GPAI009709-PA"/>
    </source>
</evidence>
<dbReference type="AlphaFoldDB" id="A0A1A9ZBL3"/>
<accession>A0A1A9ZBL3</accession>
<dbReference type="VEuPathDB" id="VectorBase:GPAI009709"/>
<keyword evidence="2" id="KW-1185">Reference proteome</keyword>
<dbReference type="Proteomes" id="UP000092445">
    <property type="component" value="Unassembled WGS sequence"/>
</dbReference>
<dbReference type="STRING" id="7398.A0A1A9ZBL3"/>
<evidence type="ECO:0000313" key="2">
    <source>
        <dbReference type="Proteomes" id="UP000092445"/>
    </source>
</evidence>
<organism evidence="1 2">
    <name type="scientific">Glossina pallidipes</name>
    <name type="common">Tsetse fly</name>
    <dbReference type="NCBI Taxonomy" id="7398"/>
    <lineage>
        <taxon>Eukaryota</taxon>
        <taxon>Metazoa</taxon>
        <taxon>Ecdysozoa</taxon>
        <taxon>Arthropoda</taxon>
        <taxon>Hexapoda</taxon>
        <taxon>Insecta</taxon>
        <taxon>Pterygota</taxon>
        <taxon>Neoptera</taxon>
        <taxon>Endopterygota</taxon>
        <taxon>Diptera</taxon>
        <taxon>Brachycera</taxon>
        <taxon>Muscomorpha</taxon>
        <taxon>Hippoboscoidea</taxon>
        <taxon>Glossinidae</taxon>
        <taxon>Glossina</taxon>
    </lineage>
</organism>
<sequence length="190" mass="21792">MLLATMNQLNVLLNHLTAAYFANLTSVLIVYDSSYRLSTCNDYDAVNKFCLQELYLDAIQHAFDQQTQRGHVIGLQWIDTRSLNSTQYEEVILNAVNLVTKGFITALTNTTAFVHARYSATRNARLRLKYKYYLFLGEHEDPIVGRFDPILIPLKRGATLKFDLKEKGNVLQIHSLSQTDVEYFFKETDG</sequence>
<dbReference type="EnsemblMetazoa" id="GPAI009709-RA">
    <property type="protein sequence ID" value="GPAI009709-PA"/>
    <property type="gene ID" value="GPAI009709"/>
</dbReference>
<reference evidence="1" key="2">
    <citation type="submission" date="2020-05" db="UniProtKB">
        <authorList>
            <consortium name="EnsemblMetazoa"/>
        </authorList>
    </citation>
    <scope>IDENTIFICATION</scope>
    <source>
        <strain evidence="1">IAEA</strain>
    </source>
</reference>
<protein>
    <submittedName>
        <fullName evidence="1">Uncharacterized protein</fullName>
    </submittedName>
</protein>
<name>A0A1A9ZBL3_GLOPL</name>
<reference evidence="2" key="1">
    <citation type="submission" date="2014-03" db="EMBL/GenBank/DDBJ databases">
        <authorList>
            <person name="Aksoy S."/>
            <person name="Warren W."/>
            <person name="Wilson R.K."/>
        </authorList>
    </citation>
    <scope>NUCLEOTIDE SEQUENCE [LARGE SCALE GENOMIC DNA]</scope>
    <source>
        <strain evidence="2">IAEA</strain>
    </source>
</reference>
<proteinExistence type="predicted"/>